<dbReference type="Pfam" id="PF03062">
    <property type="entry name" value="MBOAT"/>
    <property type="match status" value="1"/>
</dbReference>
<evidence type="ECO:0000256" key="7">
    <source>
        <dbReference type="ARBA" id="ARBA00022692"/>
    </source>
</evidence>
<evidence type="ECO:0000256" key="6">
    <source>
        <dbReference type="ARBA" id="ARBA00022679"/>
    </source>
</evidence>
<evidence type="ECO:0000256" key="12">
    <source>
        <dbReference type="ARBA" id="ARBA00031030"/>
    </source>
</evidence>
<dbReference type="RefSeq" id="WP_097052117.1">
    <property type="nucleotide sequence ID" value="NZ_OBMM01000003.1"/>
</dbReference>
<evidence type="ECO:0000256" key="11">
    <source>
        <dbReference type="ARBA" id="ARBA00023315"/>
    </source>
</evidence>
<evidence type="ECO:0000313" key="16">
    <source>
        <dbReference type="Proteomes" id="UP000219068"/>
    </source>
</evidence>
<proteinExistence type="inferred from homology"/>
<dbReference type="GO" id="GO:0042121">
    <property type="term" value="P:alginic acid biosynthetic process"/>
    <property type="evidence" value="ECO:0007669"/>
    <property type="project" value="UniProtKB-KW"/>
</dbReference>
<dbReference type="InterPro" id="IPR024194">
    <property type="entry name" value="Ac/AlaTfrase_AlgI/DltB"/>
</dbReference>
<dbReference type="InterPro" id="IPR028362">
    <property type="entry name" value="AlgI"/>
</dbReference>
<keyword evidence="5 13" id="KW-1003">Cell membrane</keyword>
<evidence type="ECO:0000256" key="1">
    <source>
        <dbReference type="ARBA" id="ARBA00004651"/>
    </source>
</evidence>
<feature type="transmembrane region" description="Helical" evidence="14">
    <location>
        <begin position="36"/>
        <end position="61"/>
    </location>
</feature>
<evidence type="ECO:0000256" key="3">
    <source>
        <dbReference type="ARBA" id="ARBA00010323"/>
    </source>
</evidence>
<evidence type="ECO:0000256" key="10">
    <source>
        <dbReference type="ARBA" id="ARBA00023136"/>
    </source>
</evidence>
<evidence type="ECO:0000256" key="13">
    <source>
        <dbReference type="PIRNR" id="PIRNR016636"/>
    </source>
</evidence>
<dbReference type="InterPro" id="IPR051085">
    <property type="entry name" value="MB_O-acyltransferase"/>
</dbReference>
<dbReference type="Proteomes" id="UP000219068">
    <property type="component" value="Unassembled WGS sequence"/>
</dbReference>
<keyword evidence="7 14" id="KW-0812">Transmembrane</keyword>
<keyword evidence="9 14" id="KW-1133">Transmembrane helix</keyword>
<dbReference type="EMBL" id="OBMM01000003">
    <property type="protein sequence ID" value="SOC21088.1"/>
    <property type="molecule type" value="Genomic_DNA"/>
</dbReference>
<feature type="transmembrane region" description="Helical" evidence="14">
    <location>
        <begin position="316"/>
        <end position="335"/>
    </location>
</feature>
<feature type="transmembrane region" description="Helical" evidence="14">
    <location>
        <begin position="386"/>
        <end position="406"/>
    </location>
</feature>
<dbReference type="GO" id="GO:0016746">
    <property type="term" value="F:acyltransferase activity"/>
    <property type="evidence" value="ECO:0007669"/>
    <property type="project" value="UniProtKB-KW"/>
</dbReference>
<dbReference type="PIRSF" id="PIRSF500217">
    <property type="entry name" value="AlgI"/>
    <property type="match status" value="1"/>
</dbReference>
<evidence type="ECO:0000256" key="4">
    <source>
        <dbReference type="ARBA" id="ARBA00016084"/>
    </source>
</evidence>
<evidence type="ECO:0000256" key="8">
    <source>
        <dbReference type="ARBA" id="ARBA00022841"/>
    </source>
</evidence>
<comment type="similarity">
    <text evidence="3 13">Belongs to the membrane-bound acyltransferase family.</text>
</comment>
<evidence type="ECO:0000256" key="5">
    <source>
        <dbReference type="ARBA" id="ARBA00022475"/>
    </source>
</evidence>
<evidence type="ECO:0000256" key="14">
    <source>
        <dbReference type="SAM" id="Phobius"/>
    </source>
</evidence>
<keyword evidence="8" id="KW-0016">Alginate biosynthesis</keyword>
<sequence>MLFQLPSFLIFFVAFCVLFAFCPKRLRLVFVTLASLFFYAWWYPPYLLLLVGMVVGCWLLLQLIWHDKRWLPVSLVISFMPLVLFKYTDFLLGSVATMTGLSTPRLDWTLPLAVSFVTFSVVSYMVDTAQKPEKTPPRFWPTAVYVTFFPHLIAGPILRAHHILPQLPQLRLDRSAFVPNLALFATGMLKKVLVADPVGAFVDQAYAGHATLSGWEGLAAIFGFAIQIYCDFSAYSDMAIALAGMLGISFPENFRSPYASTSLTEVWRRWHMTLSFWLRDYVFKPLHYRLHKYARHLSIILTMTVSGLWHGAAWTFVLWGLLHGLIMFAENATGYSRYANKVRGWQAGLCVAGTFLIWSFLAVIFRSPNLSVAYDVAIGSFTRGGWSIWAGDATVPVICGIILLALHPVDQVAKIRSAASRIPAPLLVPVLLVLIIGSSVLAAQHPQNFYYFDF</sequence>
<keyword evidence="11 13" id="KW-0012">Acyltransferase</keyword>
<feature type="transmembrane region" description="Helical" evidence="14">
    <location>
        <begin position="108"/>
        <end position="126"/>
    </location>
</feature>
<feature type="transmembrane region" description="Helical" evidence="14">
    <location>
        <begin position="426"/>
        <end position="444"/>
    </location>
</feature>
<feature type="transmembrane region" description="Helical" evidence="14">
    <location>
        <begin position="70"/>
        <end position="88"/>
    </location>
</feature>
<accession>A0A285TH62</accession>
<dbReference type="AlphaFoldDB" id="A0A285TH62"/>
<evidence type="ECO:0000256" key="9">
    <source>
        <dbReference type="ARBA" id="ARBA00022989"/>
    </source>
</evidence>
<evidence type="ECO:0000256" key="2">
    <source>
        <dbReference type="ARBA" id="ARBA00005182"/>
    </source>
</evidence>
<dbReference type="InterPro" id="IPR004299">
    <property type="entry name" value="MBOAT_fam"/>
</dbReference>
<comment type="pathway">
    <text evidence="2">Glycan biosynthesis; alginate biosynthesis.</text>
</comment>
<organism evidence="15 16">
    <name type="scientific">Thalassospira xiamenensis</name>
    <dbReference type="NCBI Taxonomy" id="220697"/>
    <lineage>
        <taxon>Bacteria</taxon>
        <taxon>Pseudomonadati</taxon>
        <taxon>Pseudomonadota</taxon>
        <taxon>Alphaproteobacteria</taxon>
        <taxon>Rhodospirillales</taxon>
        <taxon>Thalassospiraceae</taxon>
        <taxon>Thalassospira</taxon>
    </lineage>
</organism>
<protein>
    <recommendedName>
        <fullName evidence="4">Probable alginate O-acetylase AlgI</fullName>
    </recommendedName>
    <alternativeName>
        <fullName evidence="12">Alginate biosynthesis protein AlgI</fullName>
    </alternativeName>
</protein>
<reference evidence="15 16" key="1">
    <citation type="submission" date="2017-08" db="EMBL/GenBank/DDBJ databases">
        <authorList>
            <person name="de Groot N.N."/>
        </authorList>
    </citation>
    <scope>NUCLEOTIDE SEQUENCE [LARGE SCALE GENOMIC DNA]</scope>
    <source>
        <strain evidence="15 16">USBA 78</strain>
    </source>
</reference>
<feature type="transmembrane region" description="Helical" evidence="14">
    <location>
        <begin position="347"/>
        <end position="366"/>
    </location>
</feature>
<dbReference type="PIRSF" id="PIRSF016636">
    <property type="entry name" value="AlgI_DltB"/>
    <property type="match status" value="1"/>
</dbReference>
<name>A0A285TH62_9PROT</name>
<gene>
    <name evidence="15" type="ORF">SAMN05428964_103301</name>
</gene>
<dbReference type="GO" id="GO:0005886">
    <property type="term" value="C:plasma membrane"/>
    <property type="evidence" value="ECO:0007669"/>
    <property type="project" value="UniProtKB-SubCell"/>
</dbReference>
<dbReference type="PANTHER" id="PTHR13285:SF23">
    <property type="entry name" value="TEICHOIC ACID D-ALANYLTRANSFERASE"/>
    <property type="match status" value="1"/>
</dbReference>
<evidence type="ECO:0000313" key="15">
    <source>
        <dbReference type="EMBL" id="SOC21088.1"/>
    </source>
</evidence>
<comment type="subcellular location">
    <subcellularLocation>
        <location evidence="1">Cell membrane</location>
        <topology evidence="1">Multi-pass membrane protein</topology>
    </subcellularLocation>
</comment>
<dbReference type="PANTHER" id="PTHR13285">
    <property type="entry name" value="ACYLTRANSFERASE"/>
    <property type="match status" value="1"/>
</dbReference>
<keyword evidence="10 13" id="KW-0472">Membrane</keyword>
<keyword evidence="6 13" id="KW-0808">Transferase</keyword>